<dbReference type="InterPro" id="IPR036689">
    <property type="entry name" value="ESAT-6-like_sf"/>
</dbReference>
<evidence type="ECO:0000313" key="2">
    <source>
        <dbReference type="EMBL" id="KHD78615.1"/>
    </source>
</evidence>
<dbReference type="SUPFAM" id="SSF140453">
    <property type="entry name" value="EsxAB dimer-like"/>
    <property type="match status" value="1"/>
</dbReference>
<keyword evidence="3" id="KW-1185">Reference proteome</keyword>
<comment type="caution">
    <text evidence="2">The sequence shown here is derived from an EMBL/GenBank/DDBJ whole genome shotgun (WGS) entry which is preliminary data.</text>
</comment>
<sequence>MSQPTEAQSAMMASTAARFDEVNGSLQSMLSTLMSELSMLSGAWKGMGARAFDEVKQQYAADLKSLNDALSETAEGIRTSGASYDATDSDAAARVAQTGGTFTLPL</sequence>
<organism evidence="2 3">
    <name type="scientific">Actinoplanes utahensis</name>
    <dbReference type="NCBI Taxonomy" id="1869"/>
    <lineage>
        <taxon>Bacteria</taxon>
        <taxon>Bacillati</taxon>
        <taxon>Actinomycetota</taxon>
        <taxon>Actinomycetes</taxon>
        <taxon>Micromonosporales</taxon>
        <taxon>Micromonosporaceae</taxon>
        <taxon>Actinoplanes</taxon>
    </lineage>
</organism>
<comment type="similarity">
    <text evidence="1">Belongs to the WXG100 family.</text>
</comment>
<dbReference type="AlphaFoldDB" id="A0A0A6UR59"/>
<dbReference type="STRING" id="1869.MB27_04860"/>
<accession>A0A0A6UR59</accession>
<gene>
    <name evidence="2" type="ORF">MB27_04860</name>
</gene>
<dbReference type="NCBIfam" id="TIGR03930">
    <property type="entry name" value="WXG100_ESAT6"/>
    <property type="match status" value="1"/>
</dbReference>
<proteinExistence type="inferred from homology"/>
<dbReference type="RefSeq" id="WP_043522889.1">
    <property type="nucleotide sequence ID" value="NZ_BAABKU010000008.1"/>
</dbReference>
<reference evidence="2 3" key="1">
    <citation type="submission" date="2014-10" db="EMBL/GenBank/DDBJ databases">
        <title>Draft genome sequence of Actinoplanes utahensis NRRL 12052.</title>
        <authorList>
            <person name="Velasco-Bucheli B."/>
            <person name="del Cerro C."/>
            <person name="Hormigo D."/>
            <person name="Garcia J.L."/>
            <person name="Acebal C."/>
            <person name="Arroyo M."/>
            <person name="de la Mata I."/>
        </authorList>
    </citation>
    <scope>NUCLEOTIDE SEQUENCE [LARGE SCALE GENOMIC DNA]</scope>
    <source>
        <strain evidence="2 3">NRRL 12052</strain>
    </source>
</reference>
<evidence type="ECO:0000313" key="3">
    <source>
        <dbReference type="Proteomes" id="UP000054537"/>
    </source>
</evidence>
<dbReference type="Gene3D" id="1.10.287.1060">
    <property type="entry name" value="ESAT-6-like"/>
    <property type="match status" value="1"/>
</dbReference>
<dbReference type="OrthoDB" id="3387628at2"/>
<protein>
    <recommendedName>
        <fullName evidence="1">ESAT-6-like protein</fullName>
    </recommendedName>
</protein>
<dbReference type="Pfam" id="PF06013">
    <property type="entry name" value="WXG100"/>
    <property type="match status" value="1"/>
</dbReference>
<name>A0A0A6UR59_ACTUT</name>
<dbReference type="eggNOG" id="COG4842">
    <property type="taxonomic scope" value="Bacteria"/>
</dbReference>
<evidence type="ECO:0000256" key="1">
    <source>
        <dbReference type="RuleBase" id="RU362001"/>
    </source>
</evidence>
<dbReference type="EMBL" id="JRTT01000004">
    <property type="protein sequence ID" value="KHD78615.1"/>
    <property type="molecule type" value="Genomic_DNA"/>
</dbReference>
<dbReference type="InterPro" id="IPR010310">
    <property type="entry name" value="T7SS_ESAT-6-like"/>
</dbReference>
<dbReference type="Proteomes" id="UP000054537">
    <property type="component" value="Unassembled WGS sequence"/>
</dbReference>